<dbReference type="SUPFAM" id="SSF56059">
    <property type="entry name" value="Glutathione synthetase ATP-binding domain-like"/>
    <property type="match status" value="1"/>
</dbReference>
<keyword evidence="18" id="KW-1185">Reference proteome</keyword>
<evidence type="ECO:0000256" key="9">
    <source>
        <dbReference type="ARBA" id="ARBA00022840"/>
    </source>
</evidence>
<dbReference type="AlphaFoldDB" id="A0A841L3T3"/>
<comment type="pathway">
    <text evidence="3 14">Purine metabolism; IMP biosynthesis via de novo pathway; N(1)-(5-phospho-D-ribosyl)glycinamide from 5-phospho-alpha-D-ribose 1-diphosphate: step 2/2.</text>
</comment>
<dbReference type="SUPFAM" id="SSF52440">
    <property type="entry name" value="PreATP-grasp domain"/>
    <property type="match status" value="1"/>
</dbReference>
<dbReference type="InterPro" id="IPR011054">
    <property type="entry name" value="Rudment_hybrid_motif"/>
</dbReference>
<comment type="cofactor">
    <cofactor evidence="1">
        <name>Mn(2+)</name>
        <dbReference type="ChEBI" id="CHEBI:29035"/>
    </cofactor>
</comment>
<dbReference type="PANTHER" id="PTHR43472">
    <property type="entry name" value="PHOSPHORIBOSYLAMINE--GLYCINE LIGASE"/>
    <property type="match status" value="1"/>
</dbReference>
<keyword evidence="7 15" id="KW-0547">Nucleotide-binding</keyword>
<keyword evidence="5 14" id="KW-0436">Ligase</keyword>
<dbReference type="InterPro" id="IPR000115">
    <property type="entry name" value="PRibGlycinamide_synth"/>
</dbReference>
<dbReference type="InterPro" id="IPR013815">
    <property type="entry name" value="ATP_grasp_subdomain_1"/>
</dbReference>
<dbReference type="PROSITE" id="PS00184">
    <property type="entry name" value="GARS"/>
    <property type="match status" value="1"/>
</dbReference>
<proteinExistence type="inferred from homology"/>
<dbReference type="Gene3D" id="3.30.1490.20">
    <property type="entry name" value="ATP-grasp fold, A domain"/>
    <property type="match status" value="1"/>
</dbReference>
<dbReference type="GO" id="GO:0009113">
    <property type="term" value="P:purine nucleobase biosynthetic process"/>
    <property type="evidence" value="ECO:0007669"/>
    <property type="project" value="InterPro"/>
</dbReference>
<keyword evidence="8 14" id="KW-0658">Purine biosynthesis</keyword>
<evidence type="ECO:0000256" key="6">
    <source>
        <dbReference type="ARBA" id="ARBA00022723"/>
    </source>
</evidence>
<evidence type="ECO:0000256" key="5">
    <source>
        <dbReference type="ARBA" id="ARBA00022598"/>
    </source>
</evidence>
<sequence length="420" mass="46131">MKILVVGSGGREHALVWKLIQSPKVDKVYCAPGNAGIGGVAELVDIQADDIQGLCNFAKESAIDLTVVGPEVPLVMGIVDRFEEEGLRIFGANRACAQLEGSKAFAKEFMIRHQIPTAKYMECTDIETARKALGIYGHPMVIKADGLAAGKGVVIAEGQEDAIRTLEEIMEAKVFGEAGNKVVIEEFLTGIEASVLCFVDGTTIKPMVSAQDYKKIFEEDKGPNTGGMGTYSPSHVYDSKLESLVKEQILLPIMEGFQRDGLKFKGILFIGLMLTENGPKVLEFNTRFGDPETQVILTRLETDLVEIMESILEDRLKEKEIQWCSQKTVCVVIAAGGYPDAYEKGTVIHGLDKIDDDVMVFHGGTKIHEGQVVTNGGRVLGVTARGNTVEEARERAYENVKKIHFEDMYFRKDIGKRPIL</sequence>
<dbReference type="Gene3D" id="3.40.50.20">
    <property type="match status" value="1"/>
</dbReference>
<evidence type="ECO:0000256" key="8">
    <source>
        <dbReference type="ARBA" id="ARBA00022755"/>
    </source>
</evidence>
<dbReference type="GO" id="GO:0006189">
    <property type="term" value="P:'de novo' IMP biosynthetic process"/>
    <property type="evidence" value="ECO:0007669"/>
    <property type="project" value="UniProtKB-UniRule"/>
</dbReference>
<dbReference type="PROSITE" id="PS50975">
    <property type="entry name" value="ATP_GRASP"/>
    <property type="match status" value="1"/>
</dbReference>
<dbReference type="EMBL" id="JACHEN010000051">
    <property type="protein sequence ID" value="MBB6218830.1"/>
    <property type="molecule type" value="Genomic_DNA"/>
</dbReference>
<evidence type="ECO:0000256" key="1">
    <source>
        <dbReference type="ARBA" id="ARBA00001936"/>
    </source>
</evidence>
<evidence type="ECO:0000256" key="14">
    <source>
        <dbReference type="HAMAP-Rule" id="MF_00138"/>
    </source>
</evidence>
<dbReference type="Gene3D" id="3.30.470.20">
    <property type="entry name" value="ATP-grasp fold, B domain"/>
    <property type="match status" value="1"/>
</dbReference>
<dbReference type="InterPro" id="IPR037123">
    <property type="entry name" value="PRibGlycinamide_synth_C_sf"/>
</dbReference>
<evidence type="ECO:0000256" key="3">
    <source>
        <dbReference type="ARBA" id="ARBA00005174"/>
    </source>
</evidence>
<comment type="similarity">
    <text evidence="11 14">Belongs to the GARS family.</text>
</comment>
<dbReference type="GO" id="GO:0005524">
    <property type="term" value="F:ATP binding"/>
    <property type="evidence" value="ECO:0007669"/>
    <property type="project" value="UniProtKB-UniRule"/>
</dbReference>
<dbReference type="SMART" id="SM01210">
    <property type="entry name" value="GARS_C"/>
    <property type="match status" value="1"/>
</dbReference>
<dbReference type="Pfam" id="PF01071">
    <property type="entry name" value="GARS_A"/>
    <property type="match status" value="1"/>
</dbReference>
<keyword evidence="10" id="KW-0464">Manganese</keyword>
<evidence type="ECO:0000256" key="11">
    <source>
        <dbReference type="ARBA" id="ARBA00038345"/>
    </source>
</evidence>
<organism evidence="17 18">
    <name type="scientific">Anaerosolibacter carboniphilus</name>
    <dbReference type="NCBI Taxonomy" id="1417629"/>
    <lineage>
        <taxon>Bacteria</taxon>
        <taxon>Bacillati</taxon>
        <taxon>Bacillota</taxon>
        <taxon>Clostridia</taxon>
        <taxon>Peptostreptococcales</taxon>
        <taxon>Thermotaleaceae</taxon>
        <taxon>Anaerosolibacter</taxon>
    </lineage>
</organism>
<dbReference type="FunFam" id="3.40.50.20:FF:000006">
    <property type="entry name" value="Phosphoribosylamine--glycine ligase, chloroplastic"/>
    <property type="match status" value="1"/>
</dbReference>
<dbReference type="Pfam" id="PF02843">
    <property type="entry name" value="GARS_C"/>
    <property type="match status" value="1"/>
</dbReference>
<comment type="cofactor">
    <cofactor evidence="2">
        <name>Mg(2+)</name>
        <dbReference type="ChEBI" id="CHEBI:18420"/>
    </cofactor>
</comment>
<feature type="domain" description="ATP-grasp" evidence="16">
    <location>
        <begin position="107"/>
        <end position="313"/>
    </location>
</feature>
<dbReference type="InterPro" id="IPR016185">
    <property type="entry name" value="PreATP-grasp_dom_sf"/>
</dbReference>
<name>A0A841L3T3_9FIRM</name>
<dbReference type="FunFam" id="3.90.600.10:FF:000001">
    <property type="entry name" value="Trifunctional purine biosynthetic protein adenosine-3"/>
    <property type="match status" value="1"/>
</dbReference>
<evidence type="ECO:0000256" key="2">
    <source>
        <dbReference type="ARBA" id="ARBA00001946"/>
    </source>
</evidence>
<dbReference type="HAMAP" id="MF_00138">
    <property type="entry name" value="GARS"/>
    <property type="match status" value="1"/>
</dbReference>
<dbReference type="SUPFAM" id="SSF51246">
    <property type="entry name" value="Rudiment single hybrid motif"/>
    <property type="match status" value="1"/>
</dbReference>
<reference evidence="17 18" key="1">
    <citation type="submission" date="2020-08" db="EMBL/GenBank/DDBJ databases">
        <title>Genomic Encyclopedia of Type Strains, Phase IV (KMG-IV): sequencing the most valuable type-strain genomes for metagenomic binning, comparative biology and taxonomic classification.</title>
        <authorList>
            <person name="Goeker M."/>
        </authorList>
    </citation>
    <scope>NUCLEOTIDE SEQUENCE [LARGE SCALE GENOMIC DNA]</scope>
    <source>
        <strain evidence="17 18">DSM 103526</strain>
    </source>
</reference>
<evidence type="ECO:0000256" key="12">
    <source>
        <dbReference type="ARBA" id="ARBA00042242"/>
    </source>
</evidence>
<dbReference type="EC" id="6.3.4.13" evidence="4 14"/>
<keyword evidence="6" id="KW-0479">Metal-binding</keyword>
<dbReference type="Proteomes" id="UP000579281">
    <property type="component" value="Unassembled WGS sequence"/>
</dbReference>
<dbReference type="FunFam" id="3.30.470.20:FF:000018">
    <property type="entry name" value="Trifunctional purine biosynthetic protein adenosine-3"/>
    <property type="match status" value="1"/>
</dbReference>
<dbReference type="PANTHER" id="PTHR43472:SF1">
    <property type="entry name" value="PHOSPHORIBOSYLAMINE--GLYCINE LIGASE, CHLOROPLASTIC"/>
    <property type="match status" value="1"/>
</dbReference>
<dbReference type="UniPathway" id="UPA00074">
    <property type="reaction ID" value="UER00125"/>
</dbReference>
<dbReference type="Gene3D" id="3.90.600.10">
    <property type="entry name" value="Phosphoribosylglycinamide synthetase, C-terminal domain"/>
    <property type="match status" value="1"/>
</dbReference>
<protein>
    <recommendedName>
        <fullName evidence="4 14">Phosphoribosylamine--glycine ligase</fullName>
        <ecNumber evidence="4 14">6.3.4.13</ecNumber>
    </recommendedName>
    <alternativeName>
        <fullName evidence="14">GARS</fullName>
    </alternativeName>
    <alternativeName>
        <fullName evidence="12 14">Glycinamide ribonucleotide synthetase</fullName>
    </alternativeName>
    <alternativeName>
        <fullName evidence="13 14">Phosphoribosylglycinamide synthetase</fullName>
    </alternativeName>
</protein>
<dbReference type="InterPro" id="IPR011761">
    <property type="entry name" value="ATP-grasp"/>
</dbReference>
<dbReference type="Pfam" id="PF02844">
    <property type="entry name" value="GARS_N"/>
    <property type="match status" value="1"/>
</dbReference>
<comment type="caution">
    <text evidence="17">The sequence shown here is derived from an EMBL/GenBank/DDBJ whole genome shotgun (WGS) entry which is preliminary data.</text>
</comment>
<gene>
    <name evidence="14" type="primary">purD</name>
    <name evidence="17" type="ORF">HNQ80_005005</name>
</gene>
<evidence type="ECO:0000313" key="18">
    <source>
        <dbReference type="Proteomes" id="UP000579281"/>
    </source>
</evidence>
<dbReference type="RefSeq" id="WP_184313663.1">
    <property type="nucleotide sequence ID" value="NZ_JACHEN010000051.1"/>
</dbReference>
<evidence type="ECO:0000256" key="4">
    <source>
        <dbReference type="ARBA" id="ARBA00013255"/>
    </source>
</evidence>
<comment type="catalytic activity">
    <reaction evidence="14">
        <text>5-phospho-beta-D-ribosylamine + glycine + ATP = N(1)-(5-phospho-beta-D-ribosyl)glycinamide + ADP + phosphate + H(+)</text>
        <dbReference type="Rhea" id="RHEA:17453"/>
        <dbReference type="ChEBI" id="CHEBI:15378"/>
        <dbReference type="ChEBI" id="CHEBI:30616"/>
        <dbReference type="ChEBI" id="CHEBI:43474"/>
        <dbReference type="ChEBI" id="CHEBI:57305"/>
        <dbReference type="ChEBI" id="CHEBI:58681"/>
        <dbReference type="ChEBI" id="CHEBI:143788"/>
        <dbReference type="ChEBI" id="CHEBI:456216"/>
        <dbReference type="EC" id="6.3.4.13"/>
    </reaction>
</comment>
<dbReference type="InterPro" id="IPR020560">
    <property type="entry name" value="PRibGlycinamide_synth_C-dom"/>
</dbReference>
<dbReference type="InterPro" id="IPR020562">
    <property type="entry name" value="PRibGlycinamide_synth_N"/>
</dbReference>
<dbReference type="SMART" id="SM01209">
    <property type="entry name" value="GARS_A"/>
    <property type="match status" value="1"/>
</dbReference>
<keyword evidence="9 15" id="KW-0067">ATP-binding</keyword>
<accession>A0A841L3T3</accession>
<evidence type="ECO:0000313" key="17">
    <source>
        <dbReference type="EMBL" id="MBB6218830.1"/>
    </source>
</evidence>
<dbReference type="NCBIfam" id="TIGR00877">
    <property type="entry name" value="purD"/>
    <property type="match status" value="1"/>
</dbReference>
<dbReference type="InterPro" id="IPR020559">
    <property type="entry name" value="PRibGlycinamide_synth_CS"/>
</dbReference>
<evidence type="ECO:0000259" key="16">
    <source>
        <dbReference type="PROSITE" id="PS50975"/>
    </source>
</evidence>
<evidence type="ECO:0000256" key="13">
    <source>
        <dbReference type="ARBA" id="ARBA00042864"/>
    </source>
</evidence>
<dbReference type="GO" id="GO:0004637">
    <property type="term" value="F:phosphoribosylamine-glycine ligase activity"/>
    <property type="evidence" value="ECO:0007669"/>
    <property type="project" value="UniProtKB-UniRule"/>
</dbReference>
<evidence type="ECO:0000256" key="10">
    <source>
        <dbReference type="ARBA" id="ARBA00023211"/>
    </source>
</evidence>
<evidence type="ECO:0000256" key="15">
    <source>
        <dbReference type="PROSITE-ProRule" id="PRU00409"/>
    </source>
</evidence>
<evidence type="ECO:0000256" key="7">
    <source>
        <dbReference type="ARBA" id="ARBA00022741"/>
    </source>
</evidence>
<dbReference type="InterPro" id="IPR020561">
    <property type="entry name" value="PRibGlycinamid_synth_ATP-grasp"/>
</dbReference>
<dbReference type="GO" id="GO:0046872">
    <property type="term" value="F:metal ion binding"/>
    <property type="evidence" value="ECO:0007669"/>
    <property type="project" value="UniProtKB-KW"/>
</dbReference>